<dbReference type="PANTHER" id="PTHR41386">
    <property type="entry name" value="INTEGRAL MEMBRANE PROTEIN-RELATED"/>
    <property type="match status" value="1"/>
</dbReference>
<feature type="region of interest" description="Disordered" evidence="1">
    <location>
        <begin position="1"/>
        <end position="22"/>
    </location>
</feature>
<keyword evidence="4" id="KW-1185">Reference proteome</keyword>
<feature type="compositionally biased region" description="Low complexity" evidence="1">
    <location>
        <begin position="246"/>
        <end position="259"/>
    </location>
</feature>
<feature type="compositionally biased region" description="Low complexity" evidence="1">
    <location>
        <begin position="219"/>
        <end position="236"/>
    </location>
</feature>
<accession>A0ABT0K5V7</accession>
<dbReference type="Pfam" id="PF06210">
    <property type="entry name" value="DUF1003"/>
    <property type="match status" value="1"/>
</dbReference>
<gene>
    <name evidence="3" type="ORF">MXD59_25645</name>
</gene>
<evidence type="ECO:0000313" key="4">
    <source>
        <dbReference type="Proteomes" id="UP001201873"/>
    </source>
</evidence>
<organism evidence="3 4">
    <name type="scientific">Frankia umida</name>
    <dbReference type="NCBI Taxonomy" id="573489"/>
    <lineage>
        <taxon>Bacteria</taxon>
        <taxon>Bacillati</taxon>
        <taxon>Actinomycetota</taxon>
        <taxon>Actinomycetes</taxon>
        <taxon>Frankiales</taxon>
        <taxon>Frankiaceae</taxon>
        <taxon>Frankia</taxon>
    </lineage>
</organism>
<feature type="transmembrane region" description="Helical" evidence="2">
    <location>
        <begin position="80"/>
        <end position="102"/>
    </location>
</feature>
<keyword evidence="2" id="KW-0472">Membrane</keyword>
<keyword evidence="2" id="KW-1133">Transmembrane helix</keyword>
<dbReference type="Proteomes" id="UP001201873">
    <property type="component" value="Unassembled WGS sequence"/>
</dbReference>
<protein>
    <submittedName>
        <fullName evidence="3">DUF1003 domain-containing protein</fullName>
    </submittedName>
</protein>
<dbReference type="PANTHER" id="PTHR41386:SF1">
    <property type="entry name" value="MEMBRANE PROTEIN"/>
    <property type="match status" value="1"/>
</dbReference>
<proteinExistence type="predicted"/>
<reference evidence="3 4" key="1">
    <citation type="submission" date="2022-04" db="EMBL/GenBank/DDBJ databases">
        <title>Genome diversity in the genus Frankia.</title>
        <authorList>
            <person name="Carlos-Shanley C."/>
            <person name="Hahn D."/>
        </authorList>
    </citation>
    <scope>NUCLEOTIDE SEQUENCE [LARGE SCALE GENOMIC DNA]</scope>
    <source>
        <strain evidence="3 4">Ag45/Mut15</strain>
    </source>
</reference>
<evidence type="ECO:0000256" key="2">
    <source>
        <dbReference type="SAM" id="Phobius"/>
    </source>
</evidence>
<feature type="transmembrane region" description="Helical" evidence="2">
    <location>
        <begin position="54"/>
        <end position="74"/>
    </location>
</feature>
<comment type="caution">
    <text evidence="3">The sequence shown here is derived from an EMBL/GenBank/DDBJ whole genome shotgun (WGS) entry which is preliminary data.</text>
</comment>
<evidence type="ECO:0000256" key="1">
    <source>
        <dbReference type="SAM" id="MobiDB-lite"/>
    </source>
</evidence>
<feature type="region of interest" description="Disordered" evidence="1">
    <location>
        <begin position="178"/>
        <end position="263"/>
    </location>
</feature>
<evidence type="ECO:0000313" key="3">
    <source>
        <dbReference type="EMBL" id="MCK9879097.1"/>
    </source>
</evidence>
<sequence length="297" mass="32022">MAITATRNTGRRRPRTDRLDLPGTSRVTLLPRVDRENASRIAETIARFLGTGRYLAIQTGIVIVWIGLNVAVPLMRWDPYPFILLNLAFSTQAAYAAPLILLAQNRQDDRDRASLTEDRAVAGRMRDDTEFLTREVAALRLAQSEAATRQYVRGELAGQFETFRGDLERLLAAHLPMTGLPMTGEGPRLAPRADTRADDQGTIEGAPSADPHPTPDAPDAPAAPVTPVAAATAAAARTGHTGALPTARVAARTNTRTSTGRAHHRTAAYAGATHRGTERPKKCPYVLRQAGEGVGAW</sequence>
<dbReference type="RefSeq" id="WP_248827144.1">
    <property type="nucleotide sequence ID" value="NZ_JALKFT010000072.1"/>
</dbReference>
<dbReference type="InterPro" id="IPR010406">
    <property type="entry name" value="DUF1003"/>
</dbReference>
<dbReference type="EMBL" id="JALKFT010000072">
    <property type="protein sequence ID" value="MCK9879097.1"/>
    <property type="molecule type" value="Genomic_DNA"/>
</dbReference>
<keyword evidence="2" id="KW-0812">Transmembrane</keyword>
<name>A0ABT0K5V7_9ACTN</name>